<dbReference type="EMBL" id="RJKX01000018">
    <property type="protein sequence ID" value="ROP81373.1"/>
    <property type="molecule type" value="Genomic_DNA"/>
</dbReference>
<dbReference type="InterPro" id="IPR015797">
    <property type="entry name" value="NUDIX_hydrolase-like_dom_sf"/>
</dbReference>
<evidence type="ECO:0000256" key="3">
    <source>
        <dbReference type="ARBA" id="ARBA00022842"/>
    </source>
</evidence>
<evidence type="ECO:0000313" key="6">
    <source>
        <dbReference type="Proteomes" id="UP000278222"/>
    </source>
</evidence>
<name>A0A3N1KIH2_9PROT</name>
<dbReference type="PROSITE" id="PS51462">
    <property type="entry name" value="NUDIX"/>
    <property type="match status" value="1"/>
</dbReference>
<dbReference type="InterPro" id="IPR020084">
    <property type="entry name" value="NUDIX_hydrolase_CS"/>
</dbReference>
<dbReference type="Gene3D" id="3.90.79.10">
    <property type="entry name" value="Nucleoside Triphosphate Pyrophosphohydrolase"/>
    <property type="match status" value="1"/>
</dbReference>
<dbReference type="CDD" id="cd03674">
    <property type="entry name" value="NUDIX_Hydrolase"/>
    <property type="match status" value="1"/>
</dbReference>
<organism evidence="5 6">
    <name type="scientific">Stella humosa</name>
    <dbReference type="NCBI Taxonomy" id="94"/>
    <lineage>
        <taxon>Bacteria</taxon>
        <taxon>Pseudomonadati</taxon>
        <taxon>Pseudomonadota</taxon>
        <taxon>Alphaproteobacteria</taxon>
        <taxon>Rhodospirillales</taxon>
        <taxon>Stellaceae</taxon>
        <taxon>Stella</taxon>
    </lineage>
</organism>
<sequence length="187" mass="20969">MHATYSALVDTYLRHFPDEATALDSLRQRLAIPDDPHDRTTMAGHITGSGIILDEQGRVLLIFHEVLQRWLQPGGHVEAGEWAWQGVLREMCEETGAATARIIPWCEDERVPFDIDIHPIPARPSKGEALHLHFDFRYLVRLEGQLADRGPEGEVGDVRWFTPGEDEGRLVCVAAAMEKLARRGGTV</sequence>
<proteinExistence type="predicted"/>
<gene>
    <name evidence="5" type="ORF">EDC65_5231</name>
</gene>
<dbReference type="AlphaFoldDB" id="A0A3N1KIH2"/>
<dbReference type="OrthoDB" id="129709at2"/>
<dbReference type="RefSeq" id="WP_123695193.1">
    <property type="nucleotide sequence ID" value="NZ_AP019700.1"/>
</dbReference>
<evidence type="ECO:0000313" key="5">
    <source>
        <dbReference type="EMBL" id="ROP81373.1"/>
    </source>
</evidence>
<dbReference type="InterPro" id="IPR000086">
    <property type="entry name" value="NUDIX_hydrolase_dom"/>
</dbReference>
<comment type="cofactor">
    <cofactor evidence="1">
        <name>Mg(2+)</name>
        <dbReference type="ChEBI" id="CHEBI:18420"/>
    </cofactor>
</comment>
<dbReference type="Proteomes" id="UP000278222">
    <property type="component" value="Unassembled WGS sequence"/>
</dbReference>
<evidence type="ECO:0000256" key="2">
    <source>
        <dbReference type="ARBA" id="ARBA00022801"/>
    </source>
</evidence>
<keyword evidence="2" id="KW-0378">Hydrolase</keyword>
<comment type="caution">
    <text evidence="5">The sequence shown here is derived from an EMBL/GenBank/DDBJ whole genome shotgun (WGS) entry which is preliminary data.</text>
</comment>
<protein>
    <submittedName>
        <fullName evidence="5">ADP-ribose pyrophosphatase YjhB (NUDIX family)</fullName>
    </submittedName>
</protein>
<dbReference type="PANTHER" id="PTHR43046">
    <property type="entry name" value="GDP-MANNOSE MANNOSYL HYDROLASE"/>
    <property type="match status" value="1"/>
</dbReference>
<keyword evidence="3" id="KW-0460">Magnesium</keyword>
<keyword evidence="6" id="KW-1185">Reference proteome</keyword>
<dbReference type="Pfam" id="PF00293">
    <property type="entry name" value="NUDIX"/>
    <property type="match status" value="1"/>
</dbReference>
<dbReference type="PANTHER" id="PTHR43046:SF12">
    <property type="entry name" value="GDP-MANNOSE MANNOSYL HYDROLASE"/>
    <property type="match status" value="1"/>
</dbReference>
<dbReference type="SUPFAM" id="SSF55811">
    <property type="entry name" value="Nudix"/>
    <property type="match status" value="1"/>
</dbReference>
<accession>A0A3N1KIH2</accession>
<evidence type="ECO:0000259" key="4">
    <source>
        <dbReference type="PROSITE" id="PS51462"/>
    </source>
</evidence>
<feature type="domain" description="Nudix hydrolase" evidence="4">
    <location>
        <begin position="43"/>
        <end position="183"/>
    </location>
</feature>
<dbReference type="GO" id="GO:0016787">
    <property type="term" value="F:hydrolase activity"/>
    <property type="evidence" value="ECO:0007669"/>
    <property type="project" value="UniProtKB-KW"/>
</dbReference>
<reference evidence="5 6" key="1">
    <citation type="submission" date="2018-11" db="EMBL/GenBank/DDBJ databases">
        <title>Genomic Encyclopedia of Type Strains, Phase IV (KMG-IV): sequencing the most valuable type-strain genomes for metagenomic binning, comparative biology and taxonomic classification.</title>
        <authorList>
            <person name="Goeker M."/>
        </authorList>
    </citation>
    <scope>NUCLEOTIDE SEQUENCE [LARGE SCALE GENOMIC DNA]</scope>
    <source>
        <strain evidence="5 6">DSM 5900</strain>
    </source>
</reference>
<dbReference type="PROSITE" id="PS00893">
    <property type="entry name" value="NUDIX_BOX"/>
    <property type="match status" value="1"/>
</dbReference>
<evidence type="ECO:0000256" key="1">
    <source>
        <dbReference type="ARBA" id="ARBA00001946"/>
    </source>
</evidence>